<dbReference type="InterPro" id="IPR050682">
    <property type="entry name" value="ModA/WtpA"/>
</dbReference>
<gene>
    <name evidence="5" type="primary">modA</name>
    <name evidence="5" type="ORF">V6R90_10155</name>
</gene>
<dbReference type="InterPro" id="IPR005950">
    <property type="entry name" value="ModA"/>
</dbReference>
<evidence type="ECO:0000313" key="6">
    <source>
        <dbReference type="Proteomes" id="UP001482520"/>
    </source>
</evidence>
<keyword evidence="2" id="KW-0479">Metal-binding</keyword>
<dbReference type="SUPFAM" id="SSF53850">
    <property type="entry name" value="Periplasmic binding protein-like II"/>
    <property type="match status" value="1"/>
</dbReference>
<organism evidence="5 6">
    <name type="scientific">Nocardioides kribbensis</name>
    <dbReference type="NCBI Taxonomy" id="305517"/>
    <lineage>
        <taxon>Bacteria</taxon>
        <taxon>Bacillati</taxon>
        <taxon>Actinomycetota</taxon>
        <taxon>Actinomycetes</taxon>
        <taxon>Propionibacteriales</taxon>
        <taxon>Nocardioidaceae</taxon>
        <taxon>Nocardioides</taxon>
    </lineage>
</organism>
<comment type="caution">
    <text evidence="5">The sequence shown here is derived from an EMBL/GenBank/DDBJ whole genome shotgun (WGS) entry which is preliminary data.</text>
</comment>
<dbReference type="RefSeq" id="WP_349804585.1">
    <property type="nucleotide sequence ID" value="NZ_JBEGDP010000009.1"/>
</dbReference>
<sequence length="274" mass="27531">MSSTTPRRTRTRTSRRLAATAAAVALVLPLAACGDDADGSSDTGGGAGDGAGDTTITVLAAASLTETFTTLAEQFEADHEGVEVELAFDSSATLAGQAVEGAPADVLATADSRTMDTAADVLAADPQVFATNTLVMAVPAGNPADLSGFEDVADGDATYVVCVDTAPCGAIWAAIAAEEGVTSQPASLEVDVKAVLAKVTGDEADAGFVYETDAVAAGDQVETFEVPGAEDQVTDYPIAPLDQAGDPELAQEFVDLVLSEAGQQVLADAGFGQP</sequence>
<proteinExistence type="inferred from homology"/>
<name>A0ABV1NYS1_9ACTN</name>
<dbReference type="PANTHER" id="PTHR30632:SF0">
    <property type="entry name" value="SULFATE-BINDING PROTEIN"/>
    <property type="match status" value="1"/>
</dbReference>
<protein>
    <submittedName>
        <fullName evidence="5">Molybdate ABC transporter substrate-binding protein</fullName>
    </submittedName>
</protein>
<evidence type="ECO:0000256" key="2">
    <source>
        <dbReference type="ARBA" id="ARBA00022723"/>
    </source>
</evidence>
<feature type="chain" id="PRO_5045374719" evidence="4">
    <location>
        <begin position="35"/>
        <end position="274"/>
    </location>
</feature>
<evidence type="ECO:0000313" key="5">
    <source>
        <dbReference type="EMBL" id="MEQ7847642.1"/>
    </source>
</evidence>
<dbReference type="Pfam" id="PF13531">
    <property type="entry name" value="SBP_bac_11"/>
    <property type="match status" value="1"/>
</dbReference>
<accession>A0ABV1NYS1</accession>
<evidence type="ECO:0000256" key="3">
    <source>
        <dbReference type="ARBA" id="ARBA00022729"/>
    </source>
</evidence>
<dbReference type="PANTHER" id="PTHR30632">
    <property type="entry name" value="MOLYBDATE-BINDING PERIPLASMIC PROTEIN"/>
    <property type="match status" value="1"/>
</dbReference>
<dbReference type="NCBIfam" id="TIGR01256">
    <property type="entry name" value="modA"/>
    <property type="match status" value="1"/>
</dbReference>
<evidence type="ECO:0000256" key="4">
    <source>
        <dbReference type="SAM" id="SignalP"/>
    </source>
</evidence>
<reference evidence="5 6" key="1">
    <citation type="submission" date="2024-02" db="EMBL/GenBank/DDBJ databases">
        <title>Full genome sequence of Nocardioides kribbensis.</title>
        <authorList>
            <person name="Poletto B.L."/>
            <person name="Silva G."/>
            <person name="Galante D."/>
            <person name="Campos K.R."/>
            <person name="Santos M.B.N."/>
            <person name="Sacchi C.T."/>
        </authorList>
    </citation>
    <scope>NUCLEOTIDE SEQUENCE [LARGE SCALE GENOMIC DNA]</scope>
    <source>
        <strain evidence="5 6">O4R</strain>
    </source>
</reference>
<dbReference type="EMBL" id="JBEGDP010000009">
    <property type="protein sequence ID" value="MEQ7847642.1"/>
    <property type="molecule type" value="Genomic_DNA"/>
</dbReference>
<evidence type="ECO:0000256" key="1">
    <source>
        <dbReference type="ARBA" id="ARBA00009175"/>
    </source>
</evidence>
<keyword evidence="3 4" id="KW-0732">Signal</keyword>
<comment type="similarity">
    <text evidence="1">Belongs to the bacterial solute-binding protein ModA family.</text>
</comment>
<dbReference type="PIRSF" id="PIRSF004846">
    <property type="entry name" value="ModA"/>
    <property type="match status" value="1"/>
</dbReference>
<dbReference type="Gene3D" id="3.40.190.10">
    <property type="entry name" value="Periplasmic binding protein-like II"/>
    <property type="match status" value="2"/>
</dbReference>
<keyword evidence="6" id="KW-1185">Reference proteome</keyword>
<feature type="signal peptide" evidence="4">
    <location>
        <begin position="1"/>
        <end position="34"/>
    </location>
</feature>
<dbReference type="Proteomes" id="UP001482520">
    <property type="component" value="Unassembled WGS sequence"/>
</dbReference>